<dbReference type="STRING" id="1611254.A0A2G5SFL2"/>
<protein>
    <recommendedName>
        <fullName evidence="2">Ubiquitin-like domain-containing protein</fullName>
    </recommendedName>
</protein>
<dbReference type="PANTHER" id="PTHR10562">
    <property type="entry name" value="SMALL UBIQUITIN-RELATED MODIFIER"/>
    <property type="match status" value="1"/>
</dbReference>
<dbReference type="AlphaFoldDB" id="A0A2G5SFL2"/>
<evidence type="ECO:0000256" key="1">
    <source>
        <dbReference type="ARBA" id="ARBA00009185"/>
    </source>
</evidence>
<feature type="domain" description="Ubiquitin-like" evidence="2">
    <location>
        <begin position="18"/>
        <end position="95"/>
    </location>
</feature>
<dbReference type="Pfam" id="PF11976">
    <property type="entry name" value="Rad60-SLD"/>
    <property type="match status" value="2"/>
</dbReference>
<proteinExistence type="inferred from homology"/>
<name>A0A2G5SFL2_9PELO</name>
<gene>
    <name evidence="3" type="ORF">B9Z55_027559</name>
</gene>
<evidence type="ECO:0000259" key="2">
    <source>
        <dbReference type="PROSITE" id="PS50053"/>
    </source>
</evidence>
<sequence>MANNVGGAVAASGGDMAEYIKIKVVGQDGNEAHFRVKLGTSMAKLRKSYAVRTGVSAESLRFLFDGRRIEDQDTPESLEMKDGDYQHTIMADNNGAAFATSGGDIAKYMKVIVIGQDGNEIHFRAKLGTSMGKLKKAYADRTKVSAESLRFLFDGSRIEDEDTLESLEMEDGDIINVYQHKTGR</sequence>
<comment type="caution">
    <text evidence="3">The sequence shown here is derived from an EMBL/GenBank/DDBJ whole genome shotgun (WGS) entry which is preliminary data.</text>
</comment>
<keyword evidence="4" id="KW-1185">Reference proteome</keyword>
<feature type="domain" description="Ubiquitin-like" evidence="2">
    <location>
        <begin position="109"/>
        <end position="184"/>
    </location>
</feature>
<dbReference type="Gene3D" id="3.10.20.90">
    <property type="entry name" value="Phosphatidylinositol 3-kinase Catalytic Subunit, Chain A, domain 1"/>
    <property type="match status" value="2"/>
</dbReference>
<accession>A0A2G5SFL2</accession>
<dbReference type="OrthoDB" id="442921at2759"/>
<dbReference type="InterPro" id="IPR000626">
    <property type="entry name" value="Ubiquitin-like_dom"/>
</dbReference>
<dbReference type="InterPro" id="IPR029071">
    <property type="entry name" value="Ubiquitin-like_domsf"/>
</dbReference>
<comment type="similarity">
    <text evidence="1">Belongs to the ubiquitin family. SUMO subfamily.</text>
</comment>
<dbReference type="InterPro" id="IPR022617">
    <property type="entry name" value="Rad60/SUMO-like_dom"/>
</dbReference>
<dbReference type="PROSITE" id="PS50053">
    <property type="entry name" value="UBIQUITIN_2"/>
    <property type="match status" value="2"/>
</dbReference>
<dbReference type="SMART" id="SM00213">
    <property type="entry name" value="UBQ"/>
    <property type="match status" value="2"/>
</dbReference>
<evidence type="ECO:0000313" key="4">
    <source>
        <dbReference type="Proteomes" id="UP000230233"/>
    </source>
</evidence>
<organism evidence="3 4">
    <name type="scientific">Caenorhabditis nigoni</name>
    <dbReference type="NCBI Taxonomy" id="1611254"/>
    <lineage>
        <taxon>Eukaryota</taxon>
        <taxon>Metazoa</taxon>
        <taxon>Ecdysozoa</taxon>
        <taxon>Nematoda</taxon>
        <taxon>Chromadorea</taxon>
        <taxon>Rhabditida</taxon>
        <taxon>Rhabditina</taxon>
        <taxon>Rhabditomorpha</taxon>
        <taxon>Rhabditoidea</taxon>
        <taxon>Rhabditidae</taxon>
        <taxon>Peloderinae</taxon>
        <taxon>Caenorhabditis</taxon>
    </lineage>
</organism>
<dbReference type="SUPFAM" id="SSF54236">
    <property type="entry name" value="Ubiquitin-like"/>
    <property type="match status" value="2"/>
</dbReference>
<dbReference type="EMBL" id="PDUG01000011">
    <property type="protein sequence ID" value="PIC13693.1"/>
    <property type="molecule type" value="Genomic_DNA"/>
</dbReference>
<evidence type="ECO:0000313" key="3">
    <source>
        <dbReference type="EMBL" id="PIC13693.1"/>
    </source>
</evidence>
<dbReference type="Proteomes" id="UP000230233">
    <property type="component" value="Unassembled WGS sequence"/>
</dbReference>
<reference evidence="4" key="1">
    <citation type="submission" date="2017-10" db="EMBL/GenBank/DDBJ databases">
        <title>Rapid genome shrinkage in a self-fertile nematode reveals novel sperm competition proteins.</title>
        <authorList>
            <person name="Yin D."/>
            <person name="Schwarz E.M."/>
            <person name="Thomas C.G."/>
            <person name="Felde R.L."/>
            <person name="Korf I.F."/>
            <person name="Cutter A.D."/>
            <person name="Schartner C.M."/>
            <person name="Ralston E.J."/>
            <person name="Meyer B.J."/>
            <person name="Haag E.S."/>
        </authorList>
    </citation>
    <scope>NUCLEOTIDE SEQUENCE [LARGE SCALE GENOMIC DNA]</scope>
    <source>
        <strain evidence="4">JU1422</strain>
    </source>
</reference>